<keyword evidence="2" id="KW-1185">Reference proteome</keyword>
<dbReference type="EMBL" id="JARVKF010000010">
    <property type="protein sequence ID" value="KAK9425890.1"/>
    <property type="molecule type" value="Genomic_DNA"/>
</dbReference>
<reference evidence="1 2" key="1">
    <citation type="journal article" date="2024" name="J. Plant Pathol.">
        <title>Sequence and assembly of the genome of Seiridium unicorne, isolate CBS 538.82, causal agent of cypress canker disease.</title>
        <authorList>
            <person name="Scali E."/>
            <person name="Rocca G.D."/>
            <person name="Danti R."/>
            <person name="Garbelotto M."/>
            <person name="Barberini S."/>
            <person name="Baroncelli R."/>
            <person name="Emiliani G."/>
        </authorList>
    </citation>
    <scope>NUCLEOTIDE SEQUENCE [LARGE SCALE GENOMIC DNA]</scope>
    <source>
        <strain evidence="1 2">BM-138-508</strain>
    </source>
</reference>
<evidence type="ECO:0000313" key="2">
    <source>
        <dbReference type="Proteomes" id="UP001408356"/>
    </source>
</evidence>
<comment type="caution">
    <text evidence="1">The sequence shown here is derived from an EMBL/GenBank/DDBJ whole genome shotgun (WGS) entry which is preliminary data.</text>
</comment>
<organism evidence="1 2">
    <name type="scientific">Seiridium unicorne</name>
    <dbReference type="NCBI Taxonomy" id="138068"/>
    <lineage>
        <taxon>Eukaryota</taxon>
        <taxon>Fungi</taxon>
        <taxon>Dikarya</taxon>
        <taxon>Ascomycota</taxon>
        <taxon>Pezizomycotina</taxon>
        <taxon>Sordariomycetes</taxon>
        <taxon>Xylariomycetidae</taxon>
        <taxon>Amphisphaeriales</taxon>
        <taxon>Sporocadaceae</taxon>
        <taxon>Seiridium</taxon>
    </lineage>
</organism>
<protein>
    <submittedName>
        <fullName evidence="1">Uncharacterized protein</fullName>
    </submittedName>
</protein>
<proteinExistence type="predicted"/>
<sequence>MKSTTPFAFMANFATGTIVNALAIPPSGSINTDNVVDITGDETSLAANNASDIELYASCSSPDEDECCLGCLGDLFGGTCTIAEYVL</sequence>
<name>A0ABR2VG32_9PEZI</name>
<gene>
    <name evidence="1" type="ORF">SUNI508_12783</name>
</gene>
<evidence type="ECO:0000313" key="1">
    <source>
        <dbReference type="EMBL" id="KAK9425890.1"/>
    </source>
</evidence>
<accession>A0ABR2VG32</accession>
<dbReference type="Proteomes" id="UP001408356">
    <property type="component" value="Unassembled WGS sequence"/>
</dbReference>